<name>A0A1E3LWI9_9SPHN</name>
<dbReference type="AlphaFoldDB" id="A0A1E3LWI9"/>
<dbReference type="InterPro" id="IPR036388">
    <property type="entry name" value="WH-like_DNA-bd_sf"/>
</dbReference>
<dbReference type="InterPro" id="IPR029016">
    <property type="entry name" value="GAF-like_dom_sf"/>
</dbReference>
<feature type="domain" description="IclR-ED" evidence="3">
    <location>
        <begin position="57"/>
        <end position="242"/>
    </location>
</feature>
<sequence>MLTVIKSINDLGICTVVDLHRVTGISRPAIHRMVDSLCSFGYTERVSGKSAIRLTSQILSLSAGYKPESRLAEKAAPVLAELQKRLRWPLTFATPEDDVMVVQETTRDSNPFVFDSGRTGLHLPMTTTAMGCAYLSACTTEDREAVLERHRRRSGPDDVRGDGVAAARYRIAQAAEKGYALRSGGEPERTSTIAVPVVVYSTAVGALCTTFPTSAVVLGDALNNYVPLLQESARAIAASFEN</sequence>
<dbReference type="Proteomes" id="UP000094487">
    <property type="component" value="Unassembled WGS sequence"/>
</dbReference>
<organism evidence="4 5">
    <name type="scientific">Sphingomonas turrisvirgatae</name>
    <dbReference type="NCBI Taxonomy" id="1888892"/>
    <lineage>
        <taxon>Bacteria</taxon>
        <taxon>Pseudomonadati</taxon>
        <taxon>Pseudomonadota</taxon>
        <taxon>Alphaproteobacteria</taxon>
        <taxon>Sphingomonadales</taxon>
        <taxon>Sphingomonadaceae</taxon>
        <taxon>Sphingomonas</taxon>
    </lineage>
</organism>
<dbReference type="GO" id="GO:0003700">
    <property type="term" value="F:DNA-binding transcription factor activity"/>
    <property type="evidence" value="ECO:0007669"/>
    <property type="project" value="TreeGrafter"/>
</dbReference>
<proteinExistence type="predicted"/>
<gene>
    <name evidence="4" type="ORF">BFL28_02685</name>
</gene>
<evidence type="ECO:0000313" key="4">
    <source>
        <dbReference type="EMBL" id="ODP37160.1"/>
    </source>
</evidence>
<evidence type="ECO:0000256" key="2">
    <source>
        <dbReference type="ARBA" id="ARBA00023163"/>
    </source>
</evidence>
<dbReference type="Gene3D" id="3.30.450.40">
    <property type="match status" value="1"/>
</dbReference>
<dbReference type="STRING" id="1888892.BFL28_02685"/>
<dbReference type="Pfam" id="PF01614">
    <property type="entry name" value="IclR_C"/>
    <property type="match status" value="1"/>
</dbReference>
<comment type="caution">
    <text evidence="4">The sequence shown here is derived from an EMBL/GenBank/DDBJ whole genome shotgun (WGS) entry which is preliminary data.</text>
</comment>
<keyword evidence="5" id="KW-1185">Reference proteome</keyword>
<dbReference type="Gene3D" id="1.10.10.10">
    <property type="entry name" value="Winged helix-like DNA-binding domain superfamily/Winged helix DNA-binding domain"/>
    <property type="match status" value="1"/>
</dbReference>
<evidence type="ECO:0000256" key="1">
    <source>
        <dbReference type="ARBA" id="ARBA00023015"/>
    </source>
</evidence>
<evidence type="ECO:0000259" key="3">
    <source>
        <dbReference type="PROSITE" id="PS51078"/>
    </source>
</evidence>
<dbReference type="PROSITE" id="PS51078">
    <property type="entry name" value="ICLR_ED"/>
    <property type="match status" value="1"/>
</dbReference>
<dbReference type="GO" id="GO:0003677">
    <property type="term" value="F:DNA binding"/>
    <property type="evidence" value="ECO:0007669"/>
    <property type="project" value="TreeGrafter"/>
</dbReference>
<dbReference type="InterPro" id="IPR036390">
    <property type="entry name" value="WH_DNA-bd_sf"/>
</dbReference>
<dbReference type="PANTHER" id="PTHR30136:SF23">
    <property type="entry name" value="DNA-BINDING TRANSCRIPTIONAL ACTIVATOR MHPR"/>
    <property type="match status" value="1"/>
</dbReference>
<reference evidence="4 5" key="1">
    <citation type="submission" date="2016-08" db="EMBL/GenBank/DDBJ databases">
        <title>Draft genome of the agarase producing Sphingomonas sp. MCT13.</title>
        <authorList>
            <person name="D'Andrea M.M."/>
            <person name="Rossolini G.M."/>
            <person name="Thaller M.C."/>
        </authorList>
    </citation>
    <scope>NUCLEOTIDE SEQUENCE [LARGE SCALE GENOMIC DNA]</scope>
    <source>
        <strain evidence="4 5">MCT13</strain>
    </source>
</reference>
<accession>A0A1E3LWI9</accession>
<keyword evidence="2" id="KW-0804">Transcription</keyword>
<protein>
    <recommendedName>
        <fullName evidence="3">IclR-ED domain-containing protein</fullName>
    </recommendedName>
</protein>
<evidence type="ECO:0000313" key="5">
    <source>
        <dbReference type="Proteomes" id="UP000094487"/>
    </source>
</evidence>
<dbReference type="GO" id="GO:0045892">
    <property type="term" value="P:negative regulation of DNA-templated transcription"/>
    <property type="evidence" value="ECO:0007669"/>
    <property type="project" value="TreeGrafter"/>
</dbReference>
<dbReference type="SUPFAM" id="SSF46785">
    <property type="entry name" value="Winged helix' DNA-binding domain"/>
    <property type="match status" value="1"/>
</dbReference>
<dbReference type="PANTHER" id="PTHR30136">
    <property type="entry name" value="HELIX-TURN-HELIX TRANSCRIPTIONAL REGULATOR, ICLR FAMILY"/>
    <property type="match status" value="1"/>
</dbReference>
<dbReference type="InterPro" id="IPR050707">
    <property type="entry name" value="HTH_MetabolicPath_Reg"/>
</dbReference>
<dbReference type="EMBL" id="MDDS01000035">
    <property type="protein sequence ID" value="ODP37160.1"/>
    <property type="molecule type" value="Genomic_DNA"/>
</dbReference>
<keyword evidence="1" id="KW-0805">Transcription regulation</keyword>
<dbReference type="InterPro" id="IPR014757">
    <property type="entry name" value="Tscrpt_reg_IclR_C"/>
</dbReference>
<dbReference type="SUPFAM" id="SSF55781">
    <property type="entry name" value="GAF domain-like"/>
    <property type="match status" value="1"/>
</dbReference>